<proteinExistence type="predicted"/>
<dbReference type="RefSeq" id="WP_214155859.1">
    <property type="nucleotide sequence ID" value="NZ_JAHBAY010000004.1"/>
</dbReference>
<name>A0ABS5THM7_9ACTN</name>
<keyword evidence="1" id="KW-1133">Transmembrane helix</keyword>
<organism evidence="2 3">
    <name type="scientific">Kineosporia corallincola</name>
    <dbReference type="NCBI Taxonomy" id="2835133"/>
    <lineage>
        <taxon>Bacteria</taxon>
        <taxon>Bacillati</taxon>
        <taxon>Actinomycetota</taxon>
        <taxon>Actinomycetes</taxon>
        <taxon>Kineosporiales</taxon>
        <taxon>Kineosporiaceae</taxon>
        <taxon>Kineosporia</taxon>
    </lineage>
</organism>
<keyword evidence="1" id="KW-0472">Membrane</keyword>
<comment type="caution">
    <text evidence="2">The sequence shown here is derived from an EMBL/GenBank/DDBJ whole genome shotgun (WGS) entry which is preliminary data.</text>
</comment>
<evidence type="ECO:0008006" key="4">
    <source>
        <dbReference type="Google" id="ProtNLM"/>
    </source>
</evidence>
<feature type="transmembrane region" description="Helical" evidence="1">
    <location>
        <begin position="111"/>
        <end position="134"/>
    </location>
</feature>
<feature type="transmembrane region" description="Helical" evidence="1">
    <location>
        <begin position="20"/>
        <end position="39"/>
    </location>
</feature>
<evidence type="ECO:0000313" key="3">
    <source>
        <dbReference type="Proteomes" id="UP001197247"/>
    </source>
</evidence>
<keyword evidence="3" id="KW-1185">Reference proteome</keyword>
<protein>
    <recommendedName>
        <fullName evidence="4">Signal transduction histidine kinase</fullName>
    </recommendedName>
</protein>
<accession>A0ABS5THM7</accession>
<gene>
    <name evidence="2" type="ORF">KIH74_11540</name>
</gene>
<dbReference type="EMBL" id="JAHBAY010000004">
    <property type="protein sequence ID" value="MBT0769558.1"/>
    <property type="molecule type" value="Genomic_DNA"/>
</dbReference>
<feature type="transmembrane region" description="Helical" evidence="1">
    <location>
        <begin position="77"/>
        <end position="96"/>
    </location>
</feature>
<dbReference type="Proteomes" id="UP001197247">
    <property type="component" value="Unassembled WGS sequence"/>
</dbReference>
<evidence type="ECO:0000256" key="1">
    <source>
        <dbReference type="SAM" id="Phobius"/>
    </source>
</evidence>
<reference evidence="2 3" key="1">
    <citation type="submission" date="2021-05" db="EMBL/GenBank/DDBJ databases">
        <title>Kineosporia and Streptomyces sp. nov. two new marine actinobacteria isolated from Coral.</title>
        <authorList>
            <person name="Buangrab K."/>
            <person name="Sutthacheep M."/>
            <person name="Yeemin T."/>
            <person name="Harunari E."/>
            <person name="Igarashi Y."/>
            <person name="Kanchanasin P."/>
            <person name="Tanasupawat S."/>
            <person name="Phongsopitanun W."/>
        </authorList>
    </citation>
    <scope>NUCLEOTIDE SEQUENCE [LARGE SCALE GENOMIC DNA]</scope>
    <source>
        <strain evidence="2 3">J2-2</strain>
    </source>
</reference>
<evidence type="ECO:0000313" key="2">
    <source>
        <dbReference type="EMBL" id="MBT0769558.1"/>
    </source>
</evidence>
<sequence length="378" mass="40851">MSDPARAVIADEFLRGLRIATLGVTTAVLCLWFMPTALITPDAYSSPQVEYAALAVLVVVLLTAAAMVVVDRPWGRWRWPMVAVALVSTVVATAAVEPEQLIVAPHWSWKIFGWFAVLLLMDLPLGWFFGALGLQQLISLGQVLVAGQGDRSTLVEMGVTSLLVASWQGAVAVAAVALQQSGAVARQTAAEEERLRLSERVAEQLHSDRQTRYTDLAATTAPLLEGIADGRHDPADPQVRRACSVEAARMRRLFAESDDVADPLEHEIYACIDVAERQGTAVQASMRGSLPAVPLPARRALTEPVIAVLASTRTSARVTVVGRADQVTLSVVTDLQEQMVDDVSDGRREVPGPRSGVVEVSRLVSGDRLWLDVVWTPR</sequence>
<keyword evidence="1" id="KW-0812">Transmembrane</keyword>
<feature type="transmembrane region" description="Helical" evidence="1">
    <location>
        <begin position="154"/>
        <end position="178"/>
    </location>
</feature>
<feature type="transmembrane region" description="Helical" evidence="1">
    <location>
        <begin position="51"/>
        <end position="70"/>
    </location>
</feature>